<evidence type="ECO:0000313" key="2">
    <source>
        <dbReference type="Proteomes" id="UP001380953"/>
    </source>
</evidence>
<keyword evidence="2" id="KW-1185">Reference proteome</keyword>
<reference evidence="1" key="1">
    <citation type="submission" date="2024-03" db="EMBL/GenBank/DDBJ databases">
        <title>Whole genome sequecning of epiphytes from Marcgravia umbellata leaves.</title>
        <authorList>
            <person name="Kumar G."/>
            <person name="Savka M.A."/>
        </authorList>
    </citation>
    <scope>NUCLEOTIDE SEQUENCE</scope>
    <source>
        <strain evidence="1">RIT_BL5</strain>
    </source>
</reference>
<protein>
    <submittedName>
        <fullName evidence="1">Uncharacterized protein</fullName>
    </submittedName>
</protein>
<evidence type="ECO:0000313" key="1">
    <source>
        <dbReference type="EMBL" id="MEJ8306321.1"/>
    </source>
</evidence>
<accession>A0ACC6PHE8</accession>
<name>A0ACC6PHE8_9BACL</name>
<gene>
    <name evidence="1" type="ORF">WKI47_20650</name>
</gene>
<sequence length="260" mass="28762">MESKKTRLKVSLVGLSLVLLIAVLTECVNRNQRASFGEHAVPRELTIAKNTTNQNRDECKGTLDYLDGLMLNNIHYSNKESLDERGKSLPAGLIGDRISEVSYTMSGDACSDFVMRSGDATLLPTGTPIYEMKGYKPDFRVIADGRIFEVSDNPDAKTIGDLYDIEGKVAKVSRVSGNDGSLMREFSPEDTQAFLSDLLSLEYVGFEAIYTNNPPEYRISLQLDLNDGTNIRLGYWPKANAIVEGAYGTERMLAIVQGER</sequence>
<dbReference type="Proteomes" id="UP001380953">
    <property type="component" value="Unassembled WGS sequence"/>
</dbReference>
<dbReference type="EMBL" id="JBBKAR010000053">
    <property type="protein sequence ID" value="MEJ8306321.1"/>
    <property type="molecule type" value="Genomic_DNA"/>
</dbReference>
<proteinExistence type="predicted"/>
<comment type="caution">
    <text evidence="1">The sequence shown here is derived from an EMBL/GenBank/DDBJ whole genome shotgun (WGS) entry which is preliminary data.</text>
</comment>
<organism evidence="1 2">
    <name type="scientific">Saccharibacillus sacchari</name>
    <dbReference type="NCBI Taxonomy" id="456493"/>
    <lineage>
        <taxon>Bacteria</taxon>
        <taxon>Bacillati</taxon>
        <taxon>Bacillota</taxon>
        <taxon>Bacilli</taxon>
        <taxon>Bacillales</taxon>
        <taxon>Paenibacillaceae</taxon>
        <taxon>Saccharibacillus</taxon>
    </lineage>
</organism>